<keyword evidence="3" id="KW-1185">Reference proteome</keyword>
<gene>
    <name evidence="2" type="ORF">IMZ08_13275</name>
</gene>
<protein>
    <submittedName>
        <fullName evidence="2">Uncharacterized protein</fullName>
    </submittedName>
</protein>
<name>A0ABR9QKK9_9BACI</name>
<sequence>MFSLRGDAHKFYLQLIKTLKNGESFSSIKGLSEIEEIQKHYRSINTETLKLIYYRMIKEKNGTGIVPIFVTAVPWFLFLFSKQLQEFLFKEGSTLWIIFGIIYFSTLSVSVIVHFREKAWAAFHIEIIQDILKERNETFSSNT</sequence>
<keyword evidence="1" id="KW-0472">Membrane</keyword>
<keyword evidence="1" id="KW-0812">Transmembrane</keyword>
<evidence type="ECO:0000313" key="2">
    <source>
        <dbReference type="EMBL" id="MBE4909034.1"/>
    </source>
</evidence>
<comment type="caution">
    <text evidence="2">The sequence shown here is derived from an EMBL/GenBank/DDBJ whole genome shotgun (WGS) entry which is preliminary data.</text>
</comment>
<feature type="transmembrane region" description="Helical" evidence="1">
    <location>
        <begin position="62"/>
        <end position="81"/>
    </location>
</feature>
<accession>A0ABR9QKK9</accession>
<feature type="transmembrane region" description="Helical" evidence="1">
    <location>
        <begin position="93"/>
        <end position="115"/>
    </location>
</feature>
<reference evidence="2 3" key="1">
    <citation type="submission" date="2020-10" db="EMBL/GenBank/DDBJ databases">
        <title>Bacillus sp. HD4P25, an endophyte from a halophyte.</title>
        <authorList>
            <person name="Sun J.-Q."/>
        </authorList>
    </citation>
    <scope>NUCLEOTIDE SEQUENCE [LARGE SCALE GENOMIC DNA]</scope>
    <source>
        <strain evidence="2 3">YIM 93174</strain>
    </source>
</reference>
<dbReference type="Proteomes" id="UP001516662">
    <property type="component" value="Unassembled WGS sequence"/>
</dbReference>
<organism evidence="2 3">
    <name type="scientific">Litchfieldia luteola</name>
    <dbReference type="NCBI Taxonomy" id="682179"/>
    <lineage>
        <taxon>Bacteria</taxon>
        <taxon>Bacillati</taxon>
        <taxon>Bacillota</taxon>
        <taxon>Bacilli</taxon>
        <taxon>Bacillales</taxon>
        <taxon>Bacillaceae</taxon>
        <taxon>Litchfieldia</taxon>
    </lineage>
</organism>
<dbReference type="EMBL" id="JADCLJ010000020">
    <property type="protein sequence ID" value="MBE4909034.1"/>
    <property type="molecule type" value="Genomic_DNA"/>
</dbReference>
<dbReference type="RefSeq" id="WP_193537212.1">
    <property type="nucleotide sequence ID" value="NZ_JADCLJ010000020.1"/>
</dbReference>
<keyword evidence="1" id="KW-1133">Transmembrane helix</keyword>
<proteinExistence type="predicted"/>
<evidence type="ECO:0000256" key="1">
    <source>
        <dbReference type="SAM" id="Phobius"/>
    </source>
</evidence>
<evidence type="ECO:0000313" key="3">
    <source>
        <dbReference type="Proteomes" id="UP001516662"/>
    </source>
</evidence>